<name>A0A418YFX1_9GAMM</name>
<sequence>MDIIEINAKVLALECGALSLEAVVEWADEIILKSEEPDIRLFDVSVAKNKNDAVVALHAFGCSKDPKSVAKEAFNLFVHALENNLTSYENVSQKLYEMSFEPNALLPDDNAKGPMMTYWDELDIANDGIYGDPDKIKNEMLSFLKKHES</sequence>
<reference evidence="1 2" key="2">
    <citation type="submission" date="2019-01" db="EMBL/GenBank/DDBJ databases">
        <title>Motilimonas pumilus sp. nov., isolated from the gut of sea cucumber (Apostichopus japonicus).</title>
        <authorList>
            <person name="Wang F.-Q."/>
            <person name="Ren L.-H."/>
            <person name="Lin Y.-W."/>
            <person name="Sun G.-H."/>
            <person name="Du Z.-J."/>
            <person name="Zhao J.-X."/>
            <person name="Liu X.-J."/>
            <person name="Liu L.-J."/>
        </authorList>
    </citation>
    <scope>NUCLEOTIDE SEQUENCE [LARGE SCALE GENOMIC DNA]</scope>
    <source>
        <strain evidence="1 2">PLHSC7-2</strain>
    </source>
</reference>
<evidence type="ECO:0000313" key="1">
    <source>
        <dbReference type="EMBL" id="RJG48209.1"/>
    </source>
</evidence>
<protein>
    <submittedName>
        <fullName evidence="1">Uncharacterized protein</fullName>
    </submittedName>
</protein>
<organism evidence="1 2">
    <name type="scientific">Motilimonas pumila</name>
    <dbReference type="NCBI Taxonomy" id="2303987"/>
    <lineage>
        <taxon>Bacteria</taxon>
        <taxon>Pseudomonadati</taxon>
        <taxon>Pseudomonadota</taxon>
        <taxon>Gammaproteobacteria</taxon>
        <taxon>Alteromonadales</taxon>
        <taxon>Alteromonadales genera incertae sedis</taxon>
        <taxon>Motilimonas</taxon>
    </lineage>
</organism>
<dbReference type="OrthoDB" id="878460at2"/>
<reference evidence="1 2" key="1">
    <citation type="submission" date="2018-09" db="EMBL/GenBank/DDBJ databases">
        <authorList>
            <person name="Wang F."/>
        </authorList>
    </citation>
    <scope>NUCLEOTIDE SEQUENCE [LARGE SCALE GENOMIC DNA]</scope>
    <source>
        <strain evidence="1 2">PLHSC7-2</strain>
    </source>
</reference>
<gene>
    <name evidence="1" type="ORF">D1Z90_09080</name>
</gene>
<dbReference type="Proteomes" id="UP000283255">
    <property type="component" value="Unassembled WGS sequence"/>
</dbReference>
<dbReference type="RefSeq" id="WP_119910435.1">
    <property type="nucleotide sequence ID" value="NZ_QZCH01000009.1"/>
</dbReference>
<evidence type="ECO:0000313" key="2">
    <source>
        <dbReference type="Proteomes" id="UP000283255"/>
    </source>
</evidence>
<dbReference type="AlphaFoldDB" id="A0A418YFX1"/>
<keyword evidence="2" id="KW-1185">Reference proteome</keyword>
<accession>A0A418YFX1</accession>
<comment type="caution">
    <text evidence="1">The sequence shown here is derived from an EMBL/GenBank/DDBJ whole genome shotgun (WGS) entry which is preliminary data.</text>
</comment>
<dbReference type="EMBL" id="QZCH01000009">
    <property type="protein sequence ID" value="RJG48209.1"/>
    <property type="molecule type" value="Genomic_DNA"/>
</dbReference>
<proteinExistence type="predicted"/>